<dbReference type="OrthoDB" id="3256413at2759"/>
<evidence type="ECO:0000256" key="1">
    <source>
        <dbReference type="SAM" id="MobiDB-lite"/>
    </source>
</evidence>
<reference evidence="2" key="1">
    <citation type="submission" date="2021-02" db="EMBL/GenBank/DDBJ databases">
        <authorList>
            <person name="Nieuwenhuis M."/>
            <person name="Van De Peppel L.J.J."/>
        </authorList>
    </citation>
    <scope>NUCLEOTIDE SEQUENCE</scope>
    <source>
        <strain evidence="2">D49</strain>
    </source>
</reference>
<protein>
    <submittedName>
        <fullName evidence="2">Uncharacterized protein</fullName>
    </submittedName>
</protein>
<evidence type="ECO:0000313" key="2">
    <source>
        <dbReference type="EMBL" id="KAG5647928.1"/>
    </source>
</evidence>
<dbReference type="Proteomes" id="UP000717328">
    <property type="component" value="Unassembled WGS sequence"/>
</dbReference>
<sequence>ELFGAGADVANDGDVITSVVAVSLGPPPAAPASAPAAAATAALSIDDDQTDEDVDEEPVVALRHLRLRDYNPYAVSECAREAEDHESRHNSDHGPGRYGGHWTKGKGKGVEQVSWGTPRVVTEPTITNVRGVFQRDVTSRLPYVEVVSAEKFAVTDVMMDDSRLLLLKRGASGKLKRVDVLTM</sequence>
<feature type="non-terminal residue" evidence="2">
    <location>
        <position position="183"/>
    </location>
</feature>
<keyword evidence="3" id="KW-1185">Reference proteome</keyword>
<accession>A0A9P7GFZ6</accession>
<name>A0A9P7GFZ6_9AGAR</name>
<organism evidence="2 3">
    <name type="scientific">Sphagnurus paluster</name>
    <dbReference type="NCBI Taxonomy" id="117069"/>
    <lineage>
        <taxon>Eukaryota</taxon>
        <taxon>Fungi</taxon>
        <taxon>Dikarya</taxon>
        <taxon>Basidiomycota</taxon>
        <taxon>Agaricomycotina</taxon>
        <taxon>Agaricomycetes</taxon>
        <taxon>Agaricomycetidae</taxon>
        <taxon>Agaricales</taxon>
        <taxon>Tricholomatineae</taxon>
        <taxon>Lyophyllaceae</taxon>
        <taxon>Sphagnurus</taxon>
    </lineage>
</organism>
<gene>
    <name evidence="2" type="ORF">H0H81_007356</name>
</gene>
<dbReference type="EMBL" id="JABCKI010001957">
    <property type="protein sequence ID" value="KAG5647928.1"/>
    <property type="molecule type" value="Genomic_DNA"/>
</dbReference>
<feature type="region of interest" description="Disordered" evidence="1">
    <location>
        <begin position="80"/>
        <end position="111"/>
    </location>
</feature>
<comment type="caution">
    <text evidence="2">The sequence shown here is derived from an EMBL/GenBank/DDBJ whole genome shotgun (WGS) entry which is preliminary data.</text>
</comment>
<reference evidence="2" key="2">
    <citation type="submission" date="2021-10" db="EMBL/GenBank/DDBJ databases">
        <title>Phylogenomics reveals ancestral predisposition of the termite-cultivated fungus Termitomyces towards a domesticated lifestyle.</title>
        <authorList>
            <person name="Auxier B."/>
            <person name="Grum-Grzhimaylo A."/>
            <person name="Cardenas M.E."/>
            <person name="Lodge J.D."/>
            <person name="Laessoe T."/>
            <person name="Pedersen O."/>
            <person name="Smith M.E."/>
            <person name="Kuyper T.W."/>
            <person name="Franco-Molano E.A."/>
            <person name="Baroni T.J."/>
            <person name="Aanen D.K."/>
        </authorList>
    </citation>
    <scope>NUCLEOTIDE SEQUENCE</scope>
    <source>
        <strain evidence="2">D49</strain>
    </source>
</reference>
<feature type="compositionally biased region" description="Basic and acidic residues" evidence="1">
    <location>
        <begin position="80"/>
        <end position="95"/>
    </location>
</feature>
<dbReference type="AlphaFoldDB" id="A0A9P7GFZ6"/>
<evidence type="ECO:0000313" key="3">
    <source>
        <dbReference type="Proteomes" id="UP000717328"/>
    </source>
</evidence>
<proteinExistence type="predicted"/>